<dbReference type="InterPro" id="IPR001083">
    <property type="entry name" value="Cu_fist_DNA-bd_dom"/>
</dbReference>
<accession>Q75DG8</accession>
<dbReference type="RefSeq" id="NP_983004.2">
    <property type="nucleotide sequence ID" value="NM_208357.2"/>
</dbReference>
<dbReference type="Proteomes" id="UP000000591">
    <property type="component" value="Chromosome II"/>
</dbReference>
<dbReference type="InterPro" id="IPR051763">
    <property type="entry name" value="Copper_Homeo_Regul"/>
</dbReference>
<dbReference type="GO" id="GO:0045732">
    <property type="term" value="P:positive regulation of protein catabolic process"/>
    <property type="evidence" value="ECO:0007669"/>
    <property type="project" value="EnsemblFungi"/>
</dbReference>
<organism evidence="9 10">
    <name type="scientific">Eremothecium gossypii (strain ATCC 10895 / CBS 109.51 / FGSC 9923 / NRRL Y-1056)</name>
    <name type="common">Yeast</name>
    <name type="synonym">Ashbya gossypii</name>
    <dbReference type="NCBI Taxonomy" id="284811"/>
    <lineage>
        <taxon>Eukaryota</taxon>
        <taxon>Fungi</taxon>
        <taxon>Dikarya</taxon>
        <taxon>Ascomycota</taxon>
        <taxon>Saccharomycotina</taxon>
        <taxon>Saccharomycetes</taxon>
        <taxon>Saccharomycetales</taxon>
        <taxon>Saccharomycetaceae</taxon>
        <taxon>Eremothecium</taxon>
    </lineage>
</organism>
<proteinExistence type="predicted"/>
<keyword evidence="4" id="KW-0186">Copper</keyword>
<dbReference type="SMART" id="SM00412">
    <property type="entry name" value="Cu_FIST"/>
    <property type="match status" value="1"/>
</dbReference>
<dbReference type="Gene3D" id="3.90.430.10">
    <property type="entry name" value="Copper fist DNA-binding domain"/>
    <property type="match status" value="1"/>
</dbReference>
<dbReference type="HOGENOM" id="CLU_034774_0_0_1"/>
<dbReference type="PRINTS" id="PR00617">
    <property type="entry name" value="COPPERFIST"/>
</dbReference>
<keyword evidence="7" id="KW-0539">Nucleus</keyword>
<protein>
    <submittedName>
        <fullName evidence="9">ABR058Cp</fullName>
    </submittedName>
</protein>
<reference evidence="9 10" key="1">
    <citation type="journal article" date="2004" name="Science">
        <title>The Ashbya gossypii genome as a tool for mapping the ancient Saccharomyces cerevisiae genome.</title>
        <authorList>
            <person name="Dietrich F.S."/>
            <person name="Voegeli S."/>
            <person name="Brachat S."/>
            <person name="Lerch A."/>
            <person name="Gates K."/>
            <person name="Steiner S."/>
            <person name="Mohr C."/>
            <person name="Pohlmann R."/>
            <person name="Luedi P."/>
            <person name="Choi S."/>
            <person name="Wing R.A."/>
            <person name="Flavier A."/>
            <person name="Gaffney T.D."/>
            <person name="Philippsen P."/>
        </authorList>
    </citation>
    <scope>NUCLEOTIDE SEQUENCE [LARGE SCALE GENOMIC DNA]</scope>
    <source>
        <strain evidence="10">ATCC 10895 / CBS 109.51 / FGSC 9923 / NRRL Y-1056</strain>
    </source>
</reference>
<dbReference type="GO" id="GO:0005507">
    <property type="term" value="F:copper ion binding"/>
    <property type="evidence" value="ECO:0000318"/>
    <property type="project" value="GO_Central"/>
</dbReference>
<dbReference type="OMA" id="CLIHRKE"/>
<dbReference type="KEGG" id="ago:AGOS_ABR058C"/>
<evidence type="ECO:0000313" key="10">
    <source>
        <dbReference type="Proteomes" id="UP000000591"/>
    </source>
</evidence>
<keyword evidence="5" id="KW-0805">Transcription regulation</keyword>
<dbReference type="PROSITE" id="PS50073">
    <property type="entry name" value="COPPER_FIST_2"/>
    <property type="match status" value="1"/>
</dbReference>
<gene>
    <name evidence="9" type="ORF">AGOS_ABR058C</name>
</gene>
<dbReference type="GO" id="GO:0000978">
    <property type="term" value="F:RNA polymerase II cis-regulatory region sequence-specific DNA binding"/>
    <property type="evidence" value="ECO:0000318"/>
    <property type="project" value="GO_Central"/>
</dbReference>
<evidence type="ECO:0000313" key="9">
    <source>
        <dbReference type="EMBL" id="AAS50828.2"/>
    </source>
</evidence>
<dbReference type="InterPro" id="IPR036395">
    <property type="entry name" value="Cu_fist_DNA-bd_dom_sf"/>
</dbReference>
<evidence type="ECO:0000259" key="8">
    <source>
        <dbReference type="PROSITE" id="PS50073"/>
    </source>
</evidence>
<dbReference type="eggNOG" id="ENOG502QQ0T">
    <property type="taxonomic scope" value="Eukaryota"/>
</dbReference>
<evidence type="ECO:0000256" key="7">
    <source>
        <dbReference type="ARBA" id="ARBA00023242"/>
    </source>
</evidence>
<dbReference type="PANTHER" id="PTHR28088:SF7">
    <property type="entry name" value="METAL-BINDING ACTIVATOR 1"/>
    <property type="match status" value="1"/>
</dbReference>
<dbReference type="GO" id="GO:0045944">
    <property type="term" value="P:positive regulation of transcription by RNA polymerase II"/>
    <property type="evidence" value="ECO:0000318"/>
    <property type="project" value="GO_Central"/>
</dbReference>
<dbReference type="InParanoid" id="Q75DG8"/>
<dbReference type="Pfam" id="PF00649">
    <property type="entry name" value="Copper-fist"/>
    <property type="match status" value="1"/>
</dbReference>
<keyword evidence="2" id="KW-0479">Metal-binding</keyword>
<keyword evidence="3" id="KW-0862">Zinc</keyword>
<evidence type="ECO:0000256" key="2">
    <source>
        <dbReference type="ARBA" id="ARBA00022723"/>
    </source>
</evidence>
<evidence type="ECO:0000256" key="3">
    <source>
        <dbReference type="ARBA" id="ARBA00022833"/>
    </source>
</evidence>
<dbReference type="SMART" id="SM01090">
    <property type="entry name" value="Copper-fist"/>
    <property type="match status" value="1"/>
</dbReference>
<name>Q75DG8_EREGS</name>
<dbReference type="EMBL" id="AE016815">
    <property type="protein sequence ID" value="AAS50828.2"/>
    <property type="molecule type" value="Genomic_DNA"/>
</dbReference>
<dbReference type="AlphaFoldDB" id="Q75DG8"/>
<dbReference type="GO" id="GO:0005634">
    <property type="term" value="C:nucleus"/>
    <property type="evidence" value="ECO:0000318"/>
    <property type="project" value="GO_Central"/>
</dbReference>
<dbReference type="GO" id="GO:0000981">
    <property type="term" value="F:DNA-binding transcription factor activity, RNA polymerase II-specific"/>
    <property type="evidence" value="ECO:0000318"/>
    <property type="project" value="GO_Central"/>
</dbReference>
<dbReference type="FunFam" id="3.90.430.10:FF:000001">
    <property type="entry name" value="Copper fist DNA-binding protein"/>
    <property type="match status" value="1"/>
</dbReference>
<dbReference type="STRING" id="284811.Q75DG8"/>
<dbReference type="PANTHER" id="PTHR28088">
    <property type="entry name" value="TRANSCRIPTIONAL ACTIVATOR HAA1-RELATED"/>
    <property type="match status" value="1"/>
</dbReference>
<comment type="subcellular location">
    <subcellularLocation>
        <location evidence="1">Nucleus</location>
    </subcellularLocation>
</comment>
<keyword evidence="10" id="KW-1185">Reference proteome</keyword>
<dbReference type="OrthoDB" id="5600085at2759"/>
<dbReference type="GeneID" id="4619108"/>
<evidence type="ECO:0000256" key="4">
    <source>
        <dbReference type="ARBA" id="ARBA00023008"/>
    </source>
</evidence>
<evidence type="ECO:0000256" key="5">
    <source>
        <dbReference type="ARBA" id="ARBA00023015"/>
    </source>
</evidence>
<dbReference type="GO" id="GO:0006878">
    <property type="term" value="P:intracellular copper ion homeostasis"/>
    <property type="evidence" value="ECO:0000318"/>
    <property type="project" value="GO_Central"/>
</dbReference>
<dbReference type="SUPFAM" id="SSF57879">
    <property type="entry name" value="Zinc domain conserved in yeast copper-regulated transcription factors"/>
    <property type="match status" value="1"/>
</dbReference>
<feature type="domain" description="Copper-fist" evidence="8">
    <location>
        <begin position="1"/>
        <end position="40"/>
    </location>
</feature>
<dbReference type="GO" id="GO:0001228">
    <property type="term" value="F:DNA-binding transcription activator activity, RNA polymerase II-specific"/>
    <property type="evidence" value="ECO:0007669"/>
    <property type="project" value="EnsemblFungi"/>
</dbReference>
<keyword evidence="6" id="KW-0804">Transcription</keyword>
<dbReference type="FunCoup" id="Q75DG8">
    <property type="interactions" value="497"/>
</dbReference>
<evidence type="ECO:0000256" key="6">
    <source>
        <dbReference type="ARBA" id="ARBA00023163"/>
    </source>
</evidence>
<evidence type="ECO:0000256" key="1">
    <source>
        <dbReference type="ARBA" id="ARBA00004123"/>
    </source>
</evidence>
<reference evidence="10" key="2">
    <citation type="journal article" date="2013" name="G3 (Bethesda)">
        <title>Genomes of Ashbya fungi isolated from insects reveal four mating-type loci, numerous translocations, lack of transposons, and distinct gene duplications.</title>
        <authorList>
            <person name="Dietrich F.S."/>
            <person name="Voegeli S."/>
            <person name="Kuo S."/>
            <person name="Philippsen P."/>
        </authorList>
    </citation>
    <scope>GENOME REANNOTATION</scope>
    <source>
        <strain evidence="10">ATCC 10895 / CBS 109.51 / FGSC 9923 / NRRL Y-1056</strain>
    </source>
</reference>
<dbReference type="GO" id="GO:0006879">
    <property type="term" value="P:intracellular iron ion homeostasis"/>
    <property type="evidence" value="ECO:0000318"/>
    <property type="project" value="GO_Central"/>
</dbReference>
<sequence>MIIFDGEKYSCAACIRGHRSTTCKHSDRMLVKVRTRGRPSPMDIRKVILVDAGSQVPMEDEDTEECCDGGKTCGKMDRQPILFLKALKTQKALLVDGALKIMIEDRANSDGVDKRFKFVTEKEFLLQNADMLEARDGCGCQRPGKRARVGCSTGAGSPHAVEPYTYKGVYLSTQCSCDDSACQCANCLIHRKEEELDQFIRQSGVPLTSVDLEDRKPAEAGACCGDRASGLLGYDYAANERTSCACSPVSCMCKDCEIHAEEVVSMNRLLLHGILNTPLKRKMSIQYKGKLINSKFWWDILYLQCAVAREPQLEALDLLQWFDNIIETHGAALPDAEPAATGLDYMLGKLS</sequence>